<dbReference type="PANTHER" id="PTHR30040:SF2">
    <property type="entry name" value="FAD:PROTEIN FMN TRANSFERASE"/>
    <property type="match status" value="1"/>
</dbReference>
<dbReference type="EC" id="2.7.1.180" evidence="2 11"/>
<accession>A0ABS7MJX1</accession>
<dbReference type="SUPFAM" id="SSF143631">
    <property type="entry name" value="ApbE-like"/>
    <property type="match status" value="1"/>
</dbReference>
<comment type="catalytic activity">
    <reaction evidence="10 11">
        <text>L-threonyl-[protein] + FAD = FMN-L-threonyl-[protein] + AMP + H(+)</text>
        <dbReference type="Rhea" id="RHEA:36847"/>
        <dbReference type="Rhea" id="RHEA-COMP:11060"/>
        <dbReference type="Rhea" id="RHEA-COMP:11061"/>
        <dbReference type="ChEBI" id="CHEBI:15378"/>
        <dbReference type="ChEBI" id="CHEBI:30013"/>
        <dbReference type="ChEBI" id="CHEBI:57692"/>
        <dbReference type="ChEBI" id="CHEBI:74257"/>
        <dbReference type="ChEBI" id="CHEBI:456215"/>
        <dbReference type="EC" id="2.7.1.180"/>
    </reaction>
</comment>
<evidence type="ECO:0000256" key="11">
    <source>
        <dbReference type="PIRNR" id="PIRNR006268"/>
    </source>
</evidence>
<evidence type="ECO:0000256" key="8">
    <source>
        <dbReference type="ARBA" id="ARBA00022842"/>
    </source>
</evidence>
<evidence type="ECO:0000256" key="7">
    <source>
        <dbReference type="ARBA" id="ARBA00022827"/>
    </source>
</evidence>
<evidence type="ECO:0000256" key="9">
    <source>
        <dbReference type="ARBA" id="ARBA00031306"/>
    </source>
</evidence>
<evidence type="ECO:0000256" key="3">
    <source>
        <dbReference type="ARBA" id="ARBA00016337"/>
    </source>
</evidence>
<dbReference type="RefSeq" id="WP_222199379.1">
    <property type="nucleotide sequence ID" value="NZ_JAIMFO010000006.1"/>
</dbReference>
<dbReference type="InterPro" id="IPR024932">
    <property type="entry name" value="ApbE"/>
</dbReference>
<dbReference type="GO" id="GO:0016740">
    <property type="term" value="F:transferase activity"/>
    <property type="evidence" value="ECO:0007669"/>
    <property type="project" value="UniProtKB-KW"/>
</dbReference>
<gene>
    <name evidence="12" type="ORF">K6V98_04725</name>
</gene>
<organism evidence="12 13">
    <name type="scientific">Collinsella ureilytica</name>
    <dbReference type="NCBI Taxonomy" id="2869515"/>
    <lineage>
        <taxon>Bacteria</taxon>
        <taxon>Bacillati</taxon>
        <taxon>Actinomycetota</taxon>
        <taxon>Coriobacteriia</taxon>
        <taxon>Coriobacteriales</taxon>
        <taxon>Coriobacteriaceae</taxon>
        <taxon>Collinsella</taxon>
    </lineage>
</organism>
<evidence type="ECO:0000256" key="1">
    <source>
        <dbReference type="ARBA" id="ARBA00001946"/>
    </source>
</evidence>
<dbReference type="Pfam" id="PF02424">
    <property type="entry name" value="ApbE"/>
    <property type="match status" value="1"/>
</dbReference>
<keyword evidence="4 11" id="KW-0285">Flavoprotein</keyword>
<keyword evidence="8 11" id="KW-0460">Magnesium</keyword>
<reference evidence="12 13" key="1">
    <citation type="submission" date="2021-08" db="EMBL/GenBank/DDBJ databases">
        <title>Collinsella faecalis sp. nov. isolated from swine faeces.</title>
        <authorList>
            <person name="Oh B.S."/>
            <person name="Lee J.H."/>
        </authorList>
    </citation>
    <scope>NUCLEOTIDE SEQUENCE [LARGE SCALE GENOMIC DNA]</scope>
    <source>
        <strain evidence="12 13">AGMB00827</strain>
    </source>
</reference>
<comment type="cofactor">
    <cofactor evidence="1">
        <name>Mg(2+)</name>
        <dbReference type="ChEBI" id="CHEBI:18420"/>
    </cofactor>
</comment>
<comment type="caution">
    <text evidence="12">The sequence shown here is derived from an EMBL/GenBank/DDBJ whole genome shotgun (WGS) entry which is preliminary data.</text>
</comment>
<sequence>MLTREFRHFNTVNTVVADTQNEGLLDEVVALCDRYDQMFSRFNPASELFCVNEALRRGEGAKLSQELELVLQIALAYCEATGGLFDITMGSVTRLWNMSRGIVPDSDKLARALQQVGWEHLTIEDGYLRATGTRPCLDLGGIAKGYIADRMLDLLEDGGSRHSLVNLGGNVAMRGGKPDEQTGDITPWRIGLREPVASSATSPVRHFAVVSIESGSVVTSGVYERAFERDNTTYHHILSPKTGMPVPTDVLGATIISERSIDGDGYTTALVAMGAEAAINYAERVDGLEAVIVDTAGDVLATTGVGTEKIGFTLATSTRP</sequence>
<evidence type="ECO:0000256" key="6">
    <source>
        <dbReference type="ARBA" id="ARBA00022723"/>
    </source>
</evidence>
<evidence type="ECO:0000313" key="12">
    <source>
        <dbReference type="EMBL" id="MBY4797659.1"/>
    </source>
</evidence>
<evidence type="ECO:0000256" key="10">
    <source>
        <dbReference type="ARBA" id="ARBA00048540"/>
    </source>
</evidence>
<dbReference type="Proteomes" id="UP000700908">
    <property type="component" value="Unassembled WGS sequence"/>
</dbReference>
<dbReference type="EMBL" id="JAIMFO010000006">
    <property type="protein sequence ID" value="MBY4797659.1"/>
    <property type="molecule type" value="Genomic_DNA"/>
</dbReference>
<keyword evidence="13" id="KW-1185">Reference proteome</keyword>
<proteinExistence type="inferred from homology"/>
<keyword evidence="5 11" id="KW-0808">Transferase</keyword>
<evidence type="ECO:0000313" key="13">
    <source>
        <dbReference type="Proteomes" id="UP000700908"/>
    </source>
</evidence>
<evidence type="ECO:0000256" key="2">
    <source>
        <dbReference type="ARBA" id="ARBA00011955"/>
    </source>
</evidence>
<comment type="similarity">
    <text evidence="11">Belongs to the ApbE family.</text>
</comment>
<dbReference type="PANTHER" id="PTHR30040">
    <property type="entry name" value="THIAMINE BIOSYNTHESIS LIPOPROTEIN APBE"/>
    <property type="match status" value="1"/>
</dbReference>
<name>A0ABS7MJX1_9ACTN</name>
<dbReference type="PIRSF" id="PIRSF006268">
    <property type="entry name" value="ApbE"/>
    <property type="match status" value="1"/>
</dbReference>
<keyword evidence="7 11" id="KW-0274">FAD</keyword>
<protein>
    <recommendedName>
        <fullName evidence="3 11">FAD:protein FMN transferase</fullName>
        <ecNumber evidence="2 11">2.7.1.180</ecNumber>
    </recommendedName>
    <alternativeName>
        <fullName evidence="9 11">Flavin transferase</fullName>
    </alternativeName>
</protein>
<dbReference type="InterPro" id="IPR003374">
    <property type="entry name" value="ApbE-like_sf"/>
</dbReference>
<evidence type="ECO:0000256" key="4">
    <source>
        <dbReference type="ARBA" id="ARBA00022630"/>
    </source>
</evidence>
<keyword evidence="6 11" id="KW-0479">Metal-binding</keyword>
<dbReference type="Gene3D" id="3.10.520.10">
    <property type="entry name" value="ApbE-like domains"/>
    <property type="match status" value="1"/>
</dbReference>
<evidence type="ECO:0000256" key="5">
    <source>
        <dbReference type="ARBA" id="ARBA00022679"/>
    </source>
</evidence>